<gene>
    <name evidence="1" type="ORF">SAMN02583745_01843</name>
</gene>
<dbReference type="Proteomes" id="UP000242642">
    <property type="component" value="Unassembled WGS sequence"/>
</dbReference>
<name>A0A1I0D4M6_9GAMM</name>
<sequence>MQENLDLFNDKNWKQPLQVWHSDAGNALMYVGFDNFQNLYNGIYSNAMEWDINQLRSEQTMLQYIHMTHLREQPLFNWAGELLTGALNDGNSVNLMDYKSRFNFGCYKMGYSESDGFRP</sequence>
<dbReference type="STRING" id="1123402.SAMN02583745_01843"/>
<dbReference type="RefSeq" id="WP_093320053.1">
    <property type="nucleotide sequence ID" value="NZ_FOHV01000014.1"/>
</dbReference>
<accession>A0A1I0D4M6</accession>
<evidence type="ECO:0000313" key="2">
    <source>
        <dbReference type="Proteomes" id="UP000242642"/>
    </source>
</evidence>
<keyword evidence="2" id="KW-1185">Reference proteome</keyword>
<organism evidence="1 2">
    <name type="scientific">Thorsellia anophelis DSM 18579</name>
    <dbReference type="NCBI Taxonomy" id="1123402"/>
    <lineage>
        <taxon>Bacteria</taxon>
        <taxon>Pseudomonadati</taxon>
        <taxon>Pseudomonadota</taxon>
        <taxon>Gammaproteobacteria</taxon>
        <taxon>Enterobacterales</taxon>
        <taxon>Thorselliaceae</taxon>
        <taxon>Thorsellia</taxon>
    </lineage>
</organism>
<dbReference type="EMBL" id="FOHV01000014">
    <property type="protein sequence ID" value="SET27093.1"/>
    <property type="molecule type" value="Genomic_DNA"/>
</dbReference>
<protein>
    <submittedName>
        <fullName evidence="1">Filamentous hemagglutinin</fullName>
    </submittedName>
</protein>
<dbReference type="AlphaFoldDB" id="A0A1I0D4M6"/>
<proteinExistence type="predicted"/>
<evidence type="ECO:0000313" key="1">
    <source>
        <dbReference type="EMBL" id="SET27093.1"/>
    </source>
</evidence>
<reference evidence="2" key="1">
    <citation type="submission" date="2016-10" db="EMBL/GenBank/DDBJ databases">
        <authorList>
            <person name="Varghese N."/>
            <person name="Submissions S."/>
        </authorList>
    </citation>
    <scope>NUCLEOTIDE SEQUENCE [LARGE SCALE GENOMIC DNA]</scope>
    <source>
        <strain evidence="2">DSM 18579</strain>
    </source>
</reference>
<dbReference type="OrthoDB" id="2664633at2"/>